<evidence type="ECO:0000313" key="11">
    <source>
        <dbReference type="EMBL" id="TGU75222.1"/>
    </source>
</evidence>
<keyword evidence="6" id="KW-0238">DNA-binding</keyword>
<dbReference type="InterPro" id="IPR002197">
    <property type="entry name" value="HTH_Fis"/>
</dbReference>
<dbReference type="InterPro" id="IPR025943">
    <property type="entry name" value="Sigma_54_int_dom_ATP-bd_2"/>
</dbReference>
<dbReference type="Pfam" id="PF00158">
    <property type="entry name" value="Sigma54_activat"/>
    <property type="match status" value="1"/>
</dbReference>
<dbReference type="PROSITE" id="PS00676">
    <property type="entry name" value="SIGMA54_INTERACT_2"/>
    <property type="match status" value="1"/>
</dbReference>
<feature type="modified residue" description="4-aspartylphosphate" evidence="8">
    <location>
        <position position="53"/>
    </location>
</feature>
<dbReference type="InterPro" id="IPR001789">
    <property type="entry name" value="Sig_transdc_resp-reg_receiver"/>
</dbReference>
<dbReference type="FunFam" id="3.40.50.2300:FF:000018">
    <property type="entry name" value="DNA-binding transcriptional regulator NtrC"/>
    <property type="match status" value="1"/>
</dbReference>
<keyword evidence="7" id="KW-0804">Transcription</keyword>
<evidence type="ECO:0000259" key="10">
    <source>
        <dbReference type="PROSITE" id="PS50110"/>
    </source>
</evidence>
<dbReference type="PROSITE" id="PS50045">
    <property type="entry name" value="SIGMA54_INTERACT_4"/>
    <property type="match status" value="1"/>
</dbReference>
<dbReference type="SUPFAM" id="SSF52172">
    <property type="entry name" value="CheY-like"/>
    <property type="match status" value="1"/>
</dbReference>
<evidence type="ECO:0000313" key="12">
    <source>
        <dbReference type="Proteomes" id="UP000306416"/>
    </source>
</evidence>
<dbReference type="GO" id="GO:0005524">
    <property type="term" value="F:ATP binding"/>
    <property type="evidence" value="ECO:0007669"/>
    <property type="project" value="UniProtKB-KW"/>
</dbReference>
<dbReference type="SUPFAM" id="SSF46689">
    <property type="entry name" value="Homeodomain-like"/>
    <property type="match status" value="1"/>
</dbReference>
<dbReference type="InterPro" id="IPR027417">
    <property type="entry name" value="P-loop_NTPase"/>
</dbReference>
<dbReference type="PRINTS" id="PR01590">
    <property type="entry name" value="HTHFIS"/>
</dbReference>
<dbReference type="InterPro" id="IPR002078">
    <property type="entry name" value="Sigma_54_int"/>
</dbReference>
<dbReference type="PANTHER" id="PTHR32071:SF113">
    <property type="entry name" value="ALGINATE BIOSYNTHESIS TRANSCRIPTIONAL REGULATORY PROTEIN ALGB"/>
    <property type="match status" value="1"/>
</dbReference>
<reference evidence="11 12" key="1">
    <citation type="submission" date="2019-04" db="EMBL/GenBank/DDBJ databases">
        <title>Geobacter oryzae sp. nov., ferric-reducing bacteria isolated from paddy soil.</title>
        <authorList>
            <person name="Xu Z."/>
            <person name="Masuda Y."/>
            <person name="Itoh H."/>
            <person name="Senoo K."/>
        </authorList>
    </citation>
    <scope>NUCLEOTIDE SEQUENCE [LARGE SCALE GENOMIC DNA]</scope>
    <source>
        <strain evidence="11 12">Red111</strain>
    </source>
</reference>
<feature type="domain" description="Sigma-54 factor interaction" evidence="9">
    <location>
        <begin position="143"/>
        <end position="368"/>
    </location>
</feature>
<protein>
    <submittedName>
        <fullName evidence="11">Sigma-54-dependent Fis family transcriptional regulator</fullName>
    </submittedName>
</protein>
<dbReference type="InterPro" id="IPR011006">
    <property type="entry name" value="CheY-like_superfamily"/>
</dbReference>
<dbReference type="GO" id="GO:0006355">
    <property type="term" value="P:regulation of DNA-templated transcription"/>
    <property type="evidence" value="ECO:0007669"/>
    <property type="project" value="InterPro"/>
</dbReference>
<dbReference type="Gene3D" id="1.10.10.60">
    <property type="entry name" value="Homeodomain-like"/>
    <property type="match status" value="1"/>
</dbReference>
<dbReference type="InterPro" id="IPR025944">
    <property type="entry name" value="Sigma_54_int_dom_CS"/>
</dbReference>
<name>A0A4V3P0E0_9BACT</name>
<dbReference type="PROSITE" id="PS00688">
    <property type="entry name" value="SIGMA54_INTERACT_3"/>
    <property type="match status" value="1"/>
</dbReference>
<keyword evidence="12" id="KW-1185">Reference proteome</keyword>
<evidence type="ECO:0000256" key="7">
    <source>
        <dbReference type="ARBA" id="ARBA00023163"/>
    </source>
</evidence>
<dbReference type="Pfam" id="PF00072">
    <property type="entry name" value="Response_reg"/>
    <property type="match status" value="1"/>
</dbReference>
<dbReference type="InterPro" id="IPR025662">
    <property type="entry name" value="Sigma_54_int_dom_ATP-bd_1"/>
</dbReference>
<dbReference type="Gene3D" id="3.40.50.2300">
    <property type="match status" value="1"/>
</dbReference>
<dbReference type="SUPFAM" id="SSF52540">
    <property type="entry name" value="P-loop containing nucleoside triphosphate hydrolases"/>
    <property type="match status" value="1"/>
</dbReference>
<dbReference type="Pfam" id="PF25601">
    <property type="entry name" value="AAA_lid_14"/>
    <property type="match status" value="1"/>
</dbReference>
<dbReference type="InterPro" id="IPR058031">
    <property type="entry name" value="AAA_lid_NorR"/>
</dbReference>
<keyword evidence="3" id="KW-0067">ATP-binding</keyword>
<evidence type="ECO:0000256" key="5">
    <source>
        <dbReference type="ARBA" id="ARBA00023015"/>
    </source>
</evidence>
<dbReference type="InterPro" id="IPR009057">
    <property type="entry name" value="Homeodomain-like_sf"/>
</dbReference>
<dbReference type="GO" id="GO:0043565">
    <property type="term" value="F:sequence-specific DNA binding"/>
    <property type="evidence" value="ECO:0007669"/>
    <property type="project" value="InterPro"/>
</dbReference>
<dbReference type="Gene3D" id="1.10.8.60">
    <property type="match status" value="1"/>
</dbReference>
<dbReference type="PROSITE" id="PS50110">
    <property type="entry name" value="RESPONSE_REGULATORY"/>
    <property type="match status" value="1"/>
</dbReference>
<evidence type="ECO:0000256" key="3">
    <source>
        <dbReference type="ARBA" id="ARBA00022840"/>
    </source>
</evidence>
<dbReference type="InterPro" id="IPR003593">
    <property type="entry name" value="AAA+_ATPase"/>
</dbReference>
<dbReference type="CDD" id="cd00009">
    <property type="entry name" value="AAA"/>
    <property type="match status" value="1"/>
</dbReference>
<evidence type="ECO:0000256" key="4">
    <source>
        <dbReference type="ARBA" id="ARBA00023012"/>
    </source>
</evidence>
<organism evidence="11 12">
    <name type="scientific">Geomonas terrae</name>
    <dbReference type="NCBI Taxonomy" id="2562681"/>
    <lineage>
        <taxon>Bacteria</taxon>
        <taxon>Pseudomonadati</taxon>
        <taxon>Thermodesulfobacteriota</taxon>
        <taxon>Desulfuromonadia</taxon>
        <taxon>Geobacterales</taxon>
        <taxon>Geobacteraceae</taxon>
        <taxon>Geomonas</taxon>
    </lineage>
</organism>
<sequence length="453" mass="50133">MPPKILIIDDDSSLRRVLEYNLEQEGYHVYTAEDGAAGLRLFEERSPQLVITDLKMPGMTGFEVLSAVKERAPATVVIVLTAFGAIDTAVEAMKLGAFHYLTKPFNREELKITVLKGLQLQGLSEENRLLKEELSGRTEFNSIVGTSRAMEGVFSVVRKVADTEATVLITGESGTGKELVARAIHSGSSRREAPFIAVNCAAIPKDLLESELFGHVKGAFTGAIRDKEGKFQLADGGTIFLDEVGDLPLELQPKLLRVLQERVVEPVGGTSLQKIDLRVVAATNADVERSIAEGKFREDLYYRLCVIPIQLPPLRERAEDIPLLIRYFCAKFGAEGVSFTKEALARLKEYAWPGNVRELENTVERLLIMREGDQIGVDELPGKISAVPPPAEGGVLRLPAGGYSLEQLEMEAVMEALNRCDWNQTAAARFLRIPRHTLIYRMEKYSIVQPGRK</sequence>
<dbReference type="Gene3D" id="3.40.50.300">
    <property type="entry name" value="P-loop containing nucleotide triphosphate hydrolases"/>
    <property type="match status" value="1"/>
</dbReference>
<keyword evidence="5" id="KW-0805">Transcription regulation</keyword>
<gene>
    <name evidence="11" type="ORF">E4633_07175</name>
</gene>
<dbReference type="SMART" id="SM00448">
    <property type="entry name" value="REC"/>
    <property type="match status" value="1"/>
</dbReference>
<accession>A0A4V3P0E0</accession>
<dbReference type="GO" id="GO:0000160">
    <property type="term" value="P:phosphorelay signal transduction system"/>
    <property type="evidence" value="ECO:0007669"/>
    <property type="project" value="UniProtKB-KW"/>
</dbReference>
<dbReference type="PANTHER" id="PTHR32071">
    <property type="entry name" value="TRANSCRIPTIONAL REGULATORY PROTEIN"/>
    <property type="match status" value="1"/>
</dbReference>
<evidence type="ECO:0000256" key="1">
    <source>
        <dbReference type="ARBA" id="ARBA00022553"/>
    </source>
</evidence>
<dbReference type="RefSeq" id="WP_135869523.1">
    <property type="nucleotide sequence ID" value="NZ_SRSC01000001.1"/>
</dbReference>
<dbReference type="AlphaFoldDB" id="A0A4V3P0E0"/>
<evidence type="ECO:0000256" key="6">
    <source>
        <dbReference type="ARBA" id="ARBA00023125"/>
    </source>
</evidence>
<dbReference type="Pfam" id="PF02954">
    <property type="entry name" value="HTH_8"/>
    <property type="match status" value="1"/>
</dbReference>
<comment type="caution">
    <text evidence="11">The sequence shown here is derived from an EMBL/GenBank/DDBJ whole genome shotgun (WGS) entry which is preliminary data.</text>
</comment>
<evidence type="ECO:0000256" key="2">
    <source>
        <dbReference type="ARBA" id="ARBA00022741"/>
    </source>
</evidence>
<proteinExistence type="predicted"/>
<dbReference type="SMART" id="SM00382">
    <property type="entry name" value="AAA"/>
    <property type="match status" value="1"/>
</dbReference>
<keyword evidence="2" id="KW-0547">Nucleotide-binding</keyword>
<dbReference type="Proteomes" id="UP000306416">
    <property type="component" value="Unassembled WGS sequence"/>
</dbReference>
<feature type="domain" description="Response regulatory" evidence="10">
    <location>
        <begin position="4"/>
        <end position="118"/>
    </location>
</feature>
<keyword evidence="1 8" id="KW-0597">Phosphoprotein</keyword>
<evidence type="ECO:0000259" key="9">
    <source>
        <dbReference type="PROSITE" id="PS50045"/>
    </source>
</evidence>
<dbReference type="FunFam" id="3.40.50.300:FF:000006">
    <property type="entry name" value="DNA-binding transcriptional regulator NtrC"/>
    <property type="match status" value="1"/>
</dbReference>
<dbReference type="EMBL" id="SRSC01000001">
    <property type="protein sequence ID" value="TGU75222.1"/>
    <property type="molecule type" value="Genomic_DNA"/>
</dbReference>
<dbReference type="PROSITE" id="PS00675">
    <property type="entry name" value="SIGMA54_INTERACT_1"/>
    <property type="match status" value="1"/>
</dbReference>
<evidence type="ECO:0000256" key="8">
    <source>
        <dbReference type="PROSITE-ProRule" id="PRU00169"/>
    </source>
</evidence>
<keyword evidence="4" id="KW-0902">Two-component regulatory system</keyword>